<protein>
    <recommendedName>
        <fullName evidence="3">beta-galactosidase</fullName>
        <ecNumber evidence="3">3.2.1.23</ecNumber>
    </recommendedName>
</protein>
<keyword evidence="4" id="KW-0812">Transmembrane</keyword>
<sequence>MKLPIIALVLSLLTLCSGYNVSYDSRSLIIDGKRKLLISAAIHYPRSVPAMWPGLVQTAKEGGVDVIETYVFWNGHEPSPGNYYFGGRYDLVKFAKIVEDAGMYLILRIGPFVAAEWYFGGVPVWCIMCLALYFEQKTSPFSITCRSSQHS</sequence>
<reference evidence="7 8" key="1">
    <citation type="journal article" date="2023" name="G3 (Bethesda)">
        <title>A chromosome-length genome assembly and annotation of blackberry (Rubus argutus, cv. 'Hillquist').</title>
        <authorList>
            <person name="Bruna T."/>
            <person name="Aryal R."/>
            <person name="Dudchenko O."/>
            <person name="Sargent D.J."/>
            <person name="Mead D."/>
            <person name="Buti M."/>
            <person name="Cavallini A."/>
            <person name="Hytonen T."/>
            <person name="Andres J."/>
            <person name="Pham M."/>
            <person name="Weisz D."/>
            <person name="Mascagni F."/>
            <person name="Usai G."/>
            <person name="Natali L."/>
            <person name="Bassil N."/>
            <person name="Fernandez G.E."/>
            <person name="Lomsadze A."/>
            <person name="Armour M."/>
            <person name="Olukolu B."/>
            <person name="Poorten T."/>
            <person name="Britton C."/>
            <person name="Davik J."/>
            <person name="Ashrafi H."/>
            <person name="Aiden E.L."/>
            <person name="Borodovsky M."/>
            <person name="Worthington M."/>
        </authorList>
    </citation>
    <scope>NUCLEOTIDE SEQUENCE [LARGE SCALE GENOMIC DNA]</scope>
    <source>
        <strain evidence="7">PI 553951</strain>
    </source>
</reference>
<accession>A0AAW1YNK8</accession>
<dbReference type="PANTHER" id="PTHR23421">
    <property type="entry name" value="BETA-GALACTOSIDASE RELATED"/>
    <property type="match status" value="1"/>
</dbReference>
<dbReference type="InterPro" id="IPR031330">
    <property type="entry name" value="Gly_Hdrlase_35_cat"/>
</dbReference>
<comment type="caution">
    <text evidence="7">The sequence shown here is derived from an EMBL/GenBank/DDBJ whole genome shotgun (WGS) entry which is preliminary data.</text>
</comment>
<keyword evidence="8" id="KW-1185">Reference proteome</keyword>
<evidence type="ECO:0000256" key="1">
    <source>
        <dbReference type="ARBA" id="ARBA00001412"/>
    </source>
</evidence>
<gene>
    <name evidence="7" type="ORF">M0R45_005726</name>
</gene>
<evidence type="ECO:0000256" key="2">
    <source>
        <dbReference type="ARBA" id="ARBA00009809"/>
    </source>
</evidence>
<feature type="transmembrane region" description="Helical" evidence="4">
    <location>
        <begin position="117"/>
        <end position="134"/>
    </location>
</feature>
<feature type="signal peptide" evidence="5">
    <location>
        <begin position="1"/>
        <end position="18"/>
    </location>
</feature>
<keyword evidence="4" id="KW-1133">Transmembrane helix</keyword>
<proteinExistence type="inferred from homology"/>
<evidence type="ECO:0000256" key="5">
    <source>
        <dbReference type="SAM" id="SignalP"/>
    </source>
</evidence>
<dbReference type="Pfam" id="PF01301">
    <property type="entry name" value="Glyco_hydro_35"/>
    <property type="match status" value="1"/>
</dbReference>
<feature type="domain" description="Glycoside hydrolase 35 catalytic" evidence="6">
    <location>
        <begin position="27"/>
        <end position="129"/>
    </location>
</feature>
<name>A0AAW1YNK8_RUBAR</name>
<dbReference type="AlphaFoldDB" id="A0AAW1YNK8"/>
<evidence type="ECO:0000313" key="8">
    <source>
        <dbReference type="Proteomes" id="UP001457282"/>
    </source>
</evidence>
<dbReference type="EC" id="3.2.1.23" evidence="3"/>
<dbReference type="SUPFAM" id="SSF51445">
    <property type="entry name" value="(Trans)glycosidases"/>
    <property type="match status" value="1"/>
</dbReference>
<dbReference type="InterPro" id="IPR017853">
    <property type="entry name" value="GH"/>
</dbReference>
<dbReference type="Gene3D" id="3.20.20.80">
    <property type="entry name" value="Glycosidases"/>
    <property type="match status" value="1"/>
</dbReference>
<evidence type="ECO:0000259" key="6">
    <source>
        <dbReference type="Pfam" id="PF01301"/>
    </source>
</evidence>
<dbReference type="InterPro" id="IPR001944">
    <property type="entry name" value="Glycoside_Hdrlase_35"/>
</dbReference>
<keyword evidence="4" id="KW-0472">Membrane</keyword>
<dbReference type="GO" id="GO:0004565">
    <property type="term" value="F:beta-galactosidase activity"/>
    <property type="evidence" value="ECO:0007669"/>
    <property type="project" value="UniProtKB-EC"/>
</dbReference>
<evidence type="ECO:0000313" key="7">
    <source>
        <dbReference type="EMBL" id="KAK9950225.1"/>
    </source>
</evidence>
<feature type="chain" id="PRO_5043576148" description="beta-galactosidase" evidence="5">
    <location>
        <begin position="19"/>
        <end position="151"/>
    </location>
</feature>
<evidence type="ECO:0000256" key="3">
    <source>
        <dbReference type="ARBA" id="ARBA00012756"/>
    </source>
</evidence>
<dbReference type="EMBL" id="JBEDUW010000001">
    <property type="protein sequence ID" value="KAK9950225.1"/>
    <property type="molecule type" value="Genomic_DNA"/>
</dbReference>
<comment type="similarity">
    <text evidence="2">Belongs to the glycosyl hydrolase 35 family.</text>
</comment>
<keyword evidence="5" id="KW-0732">Signal</keyword>
<dbReference type="PRINTS" id="PR00742">
    <property type="entry name" value="GLHYDRLASE35"/>
</dbReference>
<dbReference type="Proteomes" id="UP001457282">
    <property type="component" value="Unassembled WGS sequence"/>
</dbReference>
<organism evidence="7 8">
    <name type="scientific">Rubus argutus</name>
    <name type="common">Southern blackberry</name>
    <dbReference type="NCBI Taxonomy" id="59490"/>
    <lineage>
        <taxon>Eukaryota</taxon>
        <taxon>Viridiplantae</taxon>
        <taxon>Streptophyta</taxon>
        <taxon>Embryophyta</taxon>
        <taxon>Tracheophyta</taxon>
        <taxon>Spermatophyta</taxon>
        <taxon>Magnoliopsida</taxon>
        <taxon>eudicotyledons</taxon>
        <taxon>Gunneridae</taxon>
        <taxon>Pentapetalae</taxon>
        <taxon>rosids</taxon>
        <taxon>fabids</taxon>
        <taxon>Rosales</taxon>
        <taxon>Rosaceae</taxon>
        <taxon>Rosoideae</taxon>
        <taxon>Rosoideae incertae sedis</taxon>
        <taxon>Rubus</taxon>
    </lineage>
</organism>
<evidence type="ECO:0000256" key="4">
    <source>
        <dbReference type="SAM" id="Phobius"/>
    </source>
</evidence>
<dbReference type="GO" id="GO:0005975">
    <property type="term" value="P:carbohydrate metabolic process"/>
    <property type="evidence" value="ECO:0007669"/>
    <property type="project" value="InterPro"/>
</dbReference>
<comment type="catalytic activity">
    <reaction evidence="1">
        <text>Hydrolysis of terminal non-reducing beta-D-galactose residues in beta-D-galactosides.</text>
        <dbReference type="EC" id="3.2.1.23"/>
    </reaction>
</comment>